<organism evidence="4 5">
    <name type="scientific">Stanieria cyanosphaera (strain ATCC 29371 / PCC 7437)</name>
    <dbReference type="NCBI Taxonomy" id="111780"/>
    <lineage>
        <taxon>Bacteria</taxon>
        <taxon>Bacillati</taxon>
        <taxon>Cyanobacteriota</taxon>
        <taxon>Cyanophyceae</taxon>
        <taxon>Pleurocapsales</taxon>
        <taxon>Dermocarpellaceae</taxon>
        <taxon>Stanieria</taxon>
    </lineage>
</organism>
<dbReference type="OrthoDB" id="9806267at2"/>
<evidence type="ECO:0000313" key="4">
    <source>
        <dbReference type="EMBL" id="AFZ34229.1"/>
    </source>
</evidence>
<proteinExistence type="predicted"/>
<dbReference type="Gene3D" id="2.60.40.3500">
    <property type="match status" value="1"/>
</dbReference>
<keyword evidence="2" id="KW-0732">Signal</keyword>
<evidence type="ECO:0000259" key="3">
    <source>
        <dbReference type="SMART" id="SM00646"/>
    </source>
</evidence>
<dbReference type="InterPro" id="IPR002508">
    <property type="entry name" value="MurNAc-LAA_cat"/>
</dbReference>
<dbReference type="STRING" id="111780.Sta7437_0634"/>
<feature type="chain" id="PRO_5003938574" evidence="2">
    <location>
        <begin position="23"/>
        <end position="635"/>
    </location>
</feature>
<evidence type="ECO:0000256" key="2">
    <source>
        <dbReference type="SAM" id="SignalP"/>
    </source>
</evidence>
<dbReference type="Gene3D" id="3.40.630.40">
    <property type="entry name" value="Zn-dependent exopeptidases"/>
    <property type="match status" value="1"/>
</dbReference>
<dbReference type="SMART" id="SM00646">
    <property type="entry name" value="Ami_3"/>
    <property type="match status" value="1"/>
</dbReference>
<accession>K9XQ56</accession>
<dbReference type="eggNOG" id="COG0860">
    <property type="taxonomic scope" value="Bacteria"/>
</dbReference>
<gene>
    <name evidence="4" type="ordered locus">Sta7437_0634</name>
</gene>
<dbReference type="EMBL" id="CP003653">
    <property type="protein sequence ID" value="AFZ34229.1"/>
    <property type="molecule type" value="Genomic_DNA"/>
</dbReference>
<dbReference type="Pfam" id="PF01520">
    <property type="entry name" value="Amidase_3"/>
    <property type="match status" value="1"/>
</dbReference>
<dbReference type="SUPFAM" id="SSF53187">
    <property type="entry name" value="Zn-dependent exopeptidases"/>
    <property type="match status" value="1"/>
</dbReference>
<dbReference type="CDD" id="cd02696">
    <property type="entry name" value="MurNAc-LAA"/>
    <property type="match status" value="1"/>
</dbReference>
<dbReference type="InterPro" id="IPR050695">
    <property type="entry name" value="N-acetylmuramoyl_amidase_3"/>
</dbReference>
<dbReference type="GO" id="GO:0030288">
    <property type="term" value="C:outer membrane-bounded periplasmic space"/>
    <property type="evidence" value="ECO:0007669"/>
    <property type="project" value="TreeGrafter"/>
</dbReference>
<dbReference type="PANTHER" id="PTHR30404">
    <property type="entry name" value="N-ACETYLMURAMOYL-L-ALANINE AMIDASE"/>
    <property type="match status" value="1"/>
</dbReference>
<dbReference type="Pfam" id="PF11741">
    <property type="entry name" value="AMIN"/>
    <property type="match status" value="1"/>
</dbReference>
<dbReference type="PANTHER" id="PTHR30404:SF0">
    <property type="entry name" value="N-ACETYLMURAMOYL-L-ALANINE AMIDASE AMIC"/>
    <property type="match status" value="1"/>
</dbReference>
<dbReference type="GO" id="GO:0008745">
    <property type="term" value="F:N-acetylmuramoyl-L-alanine amidase activity"/>
    <property type="evidence" value="ECO:0007669"/>
    <property type="project" value="InterPro"/>
</dbReference>
<keyword evidence="1 4" id="KW-0378">Hydrolase</keyword>
<dbReference type="KEGG" id="scs:Sta7437_0634"/>
<keyword evidence="5" id="KW-1185">Reference proteome</keyword>
<protein>
    <submittedName>
        <fullName evidence="4">Cell wall hydrolase/autolysin</fullName>
    </submittedName>
</protein>
<name>K9XQ56_STAC7</name>
<dbReference type="FunFam" id="3.40.630.40:FF:000005">
    <property type="entry name" value="N-acetylmuramoyl-L-alanine amidase (AmiA)"/>
    <property type="match status" value="1"/>
</dbReference>
<reference evidence="5" key="1">
    <citation type="journal article" date="2013" name="Proc. Natl. Acad. Sci. U.S.A.">
        <title>Improving the coverage of the cyanobacterial phylum using diversity-driven genome sequencing.</title>
        <authorList>
            <person name="Shih P.M."/>
            <person name="Wu D."/>
            <person name="Latifi A."/>
            <person name="Axen S.D."/>
            <person name="Fewer D.P."/>
            <person name="Talla E."/>
            <person name="Calteau A."/>
            <person name="Cai F."/>
            <person name="Tandeau de Marsac N."/>
            <person name="Rippka R."/>
            <person name="Herdman M."/>
            <person name="Sivonen K."/>
            <person name="Coursin T."/>
            <person name="Laurent T."/>
            <person name="Goodwin L."/>
            <person name="Nolan M."/>
            <person name="Davenport K.W."/>
            <person name="Han C.S."/>
            <person name="Rubin E.M."/>
            <person name="Eisen J.A."/>
            <person name="Woyke T."/>
            <person name="Gugger M."/>
            <person name="Kerfeld C.A."/>
        </authorList>
    </citation>
    <scope>NUCLEOTIDE SEQUENCE [LARGE SCALE GENOMIC DNA]</scope>
    <source>
        <strain evidence="5">ATCC 29371 / PCC 7437</strain>
    </source>
</reference>
<feature type="signal peptide" evidence="2">
    <location>
        <begin position="1"/>
        <end position="22"/>
    </location>
</feature>
<evidence type="ECO:0000313" key="5">
    <source>
        <dbReference type="Proteomes" id="UP000010473"/>
    </source>
</evidence>
<dbReference type="PATRIC" id="fig|111780.3.peg.666"/>
<feature type="domain" description="MurNAc-LAA" evidence="3">
    <location>
        <begin position="518"/>
        <end position="627"/>
    </location>
</feature>
<sequence>MRFHWLALSCLSIFLFCSPAKAGKLLSWEFEADENHLVFITDEAIQPKAQLLANPSRLVIDLPSTSLGSKTVKEEYSGTIRSLRVGQFDQNTTRIVIELAPGYTIDPQEVKFRGLSATQWTVDFPSPRIEPLSRVSRLSSQGQSIEVPSVALSTIPASTSSTATRRVTSVTDTSSTATRQVTSVTDSSYVTATRNGFFIGIDGNRNYDIQKSRDRDAINFDLEGIILPQDLSDQAVAVNQYGVSAIEFTQTSTSPPQARISLKVGEDSSDWLATFSRIRGLIIVPRAGVSSAIGSSEKIPTTLSVGKTTIDAVELTDGDSQLLISANQNVTARTQQTSNGIYEIRIDNAELAEPFDGPLLQTDSPVSELVVRQESSGVVILVTTRLGIRLGEINQPENNLVALPIQRGLAPPPPNDAPLFPPEQTITTINVPQPERTITPTLQARPLPTAPIAHDKPLVVIDAGHGGQDPGTIGIGSLQEKHIVLPISLEVAEILKEQGVEVKLTRDSDYFVSLQGRTDYANKIKADLFVSIHANAINLSRPDVNGLETYYYENGRRLAEVIHWSILNSVNISDRGIRRARFYVLRHSAMPAVLVEVGFVTGAIDAPRLRDPNHRSQMAQAIARGIIEYLKQNKL</sequence>
<dbReference type="InterPro" id="IPR021731">
    <property type="entry name" value="AMIN_dom"/>
</dbReference>
<dbReference type="HOGENOM" id="CLU_456943_0_0_3"/>
<dbReference type="AlphaFoldDB" id="K9XQ56"/>
<dbReference type="Proteomes" id="UP000010473">
    <property type="component" value="Chromosome"/>
</dbReference>
<dbReference type="RefSeq" id="WP_015191902.1">
    <property type="nucleotide sequence ID" value="NC_019748.1"/>
</dbReference>
<evidence type="ECO:0000256" key="1">
    <source>
        <dbReference type="ARBA" id="ARBA00022801"/>
    </source>
</evidence>
<dbReference type="GO" id="GO:0009253">
    <property type="term" value="P:peptidoglycan catabolic process"/>
    <property type="evidence" value="ECO:0007669"/>
    <property type="project" value="InterPro"/>
</dbReference>